<evidence type="ECO:0000313" key="3">
    <source>
        <dbReference type="Proteomes" id="UP000199607"/>
    </source>
</evidence>
<keyword evidence="3" id="KW-1185">Reference proteome</keyword>
<dbReference type="Proteomes" id="UP000199607">
    <property type="component" value="Unassembled WGS sequence"/>
</dbReference>
<protein>
    <submittedName>
        <fullName evidence="2">Uncharacterized protein</fullName>
    </submittedName>
</protein>
<reference evidence="3" key="1">
    <citation type="submission" date="2016-10" db="EMBL/GenBank/DDBJ databases">
        <authorList>
            <person name="Varghese N."/>
            <person name="Submissions S."/>
        </authorList>
    </citation>
    <scope>NUCLEOTIDE SEQUENCE [LARGE SCALE GENOMIC DNA]</scope>
    <source>
        <strain evidence="3">CGMCC 1.7738</strain>
    </source>
</reference>
<feature type="transmembrane region" description="Helical" evidence="1">
    <location>
        <begin position="28"/>
        <end position="47"/>
    </location>
</feature>
<gene>
    <name evidence="2" type="ORF">SAMN04487950_3275</name>
</gene>
<accession>A0A1I4GHY5</accession>
<keyword evidence="1" id="KW-0812">Transmembrane</keyword>
<sequence>MFVYAHSQLDVMNVRGRLAGTCQAESKAYGYTLSIWGAGALLIHQFGTPTPNSVFAYVGGGLVGFALLLLLAFGTPLSETDVDTDAEFVAAAAVHVIAAPGNLLVSYGLISILGRTALPTWFVFGVVGAQATVTYNILTLLEDSLTHVTETLVSTSE</sequence>
<evidence type="ECO:0000313" key="2">
    <source>
        <dbReference type="EMBL" id="SFL28917.1"/>
    </source>
</evidence>
<dbReference type="EMBL" id="FOTC01000003">
    <property type="protein sequence ID" value="SFL28917.1"/>
    <property type="molecule type" value="Genomic_DNA"/>
</dbReference>
<feature type="transmembrane region" description="Helical" evidence="1">
    <location>
        <begin position="117"/>
        <end position="138"/>
    </location>
</feature>
<keyword evidence="1" id="KW-1133">Transmembrane helix</keyword>
<organism evidence="2 3">
    <name type="scientific">Halogranum rubrum</name>
    <dbReference type="NCBI Taxonomy" id="553466"/>
    <lineage>
        <taxon>Archaea</taxon>
        <taxon>Methanobacteriati</taxon>
        <taxon>Methanobacteriota</taxon>
        <taxon>Stenosarchaea group</taxon>
        <taxon>Halobacteria</taxon>
        <taxon>Halobacteriales</taxon>
        <taxon>Haloferacaceae</taxon>
    </lineage>
</organism>
<dbReference type="STRING" id="553466.SAMN04487950_3275"/>
<proteinExistence type="predicted"/>
<feature type="transmembrane region" description="Helical" evidence="1">
    <location>
        <begin position="54"/>
        <end position="76"/>
    </location>
</feature>
<feature type="transmembrane region" description="Helical" evidence="1">
    <location>
        <begin position="88"/>
        <end position="110"/>
    </location>
</feature>
<keyword evidence="1" id="KW-0472">Membrane</keyword>
<dbReference type="AlphaFoldDB" id="A0A1I4GHY5"/>
<evidence type="ECO:0000256" key="1">
    <source>
        <dbReference type="SAM" id="Phobius"/>
    </source>
</evidence>
<name>A0A1I4GHY5_9EURY</name>